<dbReference type="Proteomes" id="UP000583454">
    <property type="component" value="Unassembled WGS sequence"/>
</dbReference>
<protein>
    <submittedName>
        <fullName evidence="1">Uncharacterized protein</fullName>
    </submittedName>
</protein>
<sequence length="96" mass="10968">MSTNPLSGIISAGSLIIFRLGLDEEAYNAGAYRAKQDIHQGDAIDNYVMYLRDEQPGEKPYNEGFRLWMIEKEMIEEVPTADWDLGDHMGFDPRRS</sequence>
<organism evidence="1 2">
    <name type="scientific">Methylorubrum rhodinum</name>
    <dbReference type="NCBI Taxonomy" id="29428"/>
    <lineage>
        <taxon>Bacteria</taxon>
        <taxon>Pseudomonadati</taxon>
        <taxon>Pseudomonadota</taxon>
        <taxon>Alphaproteobacteria</taxon>
        <taxon>Hyphomicrobiales</taxon>
        <taxon>Methylobacteriaceae</taxon>
        <taxon>Methylorubrum</taxon>
    </lineage>
</organism>
<accession>A0A840ZJD9</accession>
<dbReference type="AlphaFoldDB" id="A0A840ZJD9"/>
<evidence type="ECO:0000313" key="1">
    <source>
        <dbReference type="EMBL" id="MBB5758202.1"/>
    </source>
</evidence>
<dbReference type="EMBL" id="JACHOP010000011">
    <property type="protein sequence ID" value="MBB5758202.1"/>
    <property type="molecule type" value="Genomic_DNA"/>
</dbReference>
<name>A0A840ZJD9_9HYPH</name>
<comment type="caution">
    <text evidence="1">The sequence shown here is derived from an EMBL/GenBank/DDBJ whole genome shotgun (WGS) entry which is preliminary data.</text>
</comment>
<proteinExistence type="predicted"/>
<dbReference type="RefSeq" id="WP_183570403.1">
    <property type="nucleotide sequence ID" value="NZ_JACHOP010000011.1"/>
</dbReference>
<evidence type="ECO:0000313" key="2">
    <source>
        <dbReference type="Proteomes" id="UP000583454"/>
    </source>
</evidence>
<keyword evidence="2" id="KW-1185">Reference proteome</keyword>
<reference evidence="1 2" key="1">
    <citation type="submission" date="2020-08" db="EMBL/GenBank/DDBJ databases">
        <title>Genomic Encyclopedia of Type Strains, Phase IV (KMG-IV): sequencing the most valuable type-strain genomes for metagenomic binning, comparative biology and taxonomic classification.</title>
        <authorList>
            <person name="Goeker M."/>
        </authorList>
    </citation>
    <scope>NUCLEOTIDE SEQUENCE [LARGE SCALE GENOMIC DNA]</scope>
    <source>
        <strain evidence="1 2">DSM 2163</strain>
    </source>
</reference>
<gene>
    <name evidence="1" type="ORF">HNR00_002920</name>
</gene>